<protein>
    <recommendedName>
        <fullName evidence="3">GYD domain-containing protein</fullName>
    </recommendedName>
</protein>
<comment type="caution">
    <text evidence="1">The sequence shown here is derived from an EMBL/GenBank/DDBJ whole genome shotgun (WGS) entry which is preliminary data.</text>
</comment>
<evidence type="ECO:0000313" key="2">
    <source>
        <dbReference type="Proteomes" id="UP000579945"/>
    </source>
</evidence>
<gene>
    <name evidence="1" type="ORF">FHR33_006133</name>
</gene>
<organism evidence="1 2">
    <name type="scientific">Nonomuraea dietziae</name>
    <dbReference type="NCBI Taxonomy" id="65515"/>
    <lineage>
        <taxon>Bacteria</taxon>
        <taxon>Bacillati</taxon>
        <taxon>Actinomycetota</taxon>
        <taxon>Actinomycetes</taxon>
        <taxon>Streptosporangiales</taxon>
        <taxon>Streptosporangiaceae</taxon>
        <taxon>Nonomuraea</taxon>
    </lineage>
</organism>
<proteinExistence type="predicted"/>
<dbReference type="AlphaFoldDB" id="A0A7W5VDV4"/>
<name>A0A7W5VDV4_9ACTN</name>
<reference evidence="1 2" key="1">
    <citation type="submission" date="2020-08" db="EMBL/GenBank/DDBJ databases">
        <title>Sequencing the genomes of 1000 actinobacteria strains.</title>
        <authorList>
            <person name="Klenk H.-P."/>
        </authorList>
    </citation>
    <scope>NUCLEOTIDE SEQUENCE [LARGE SCALE GENOMIC DNA]</scope>
    <source>
        <strain evidence="1 2">DSM 44320</strain>
    </source>
</reference>
<keyword evidence="2" id="KW-1185">Reference proteome</keyword>
<dbReference type="GeneID" id="95392428"/>
<dbReference type="InterPro" id="IPR045778">
    <property type="entry name" value="DUF6204"/>
</dbReference>
<evidence type="ECO:0008006" key="3">
    <source>
        <dbReference type="Google" id="ProtNLM"/>
    </source>
</evidence>
<dbReference type="Proteomes" id="UP000579945">
    <property type="component" value="Unassembled WGS sequence"/>
</dbReference>
<dbReference type="EMBL" id="JACIBV010000001">
    <property type="protein sequence ID" value="MBB3730273.1"/>
    <property type="molecule type" value="Genomic_DNA"/>
</dbReference>
<evidence type="ECO:0000313" key="1">
    <source>
        <dbReference type="EMBL" id="MBB3730273.1"/>
    </source>
</evidence>
<dbReference type="Pfam" id="PF19707">
    <property type="entry name" value="DUF6204"/>
    <property type="match status" value="1"/>
</dbReference>
<sequence>MNTYRVIIRGQFDGLSDEQRERLLAGVDNCRIAFSEEGSLAYDRALTWFTFRFQTVAEDDTAAQIAALDALGYPFTKQTIGVTDLTEVSSRALRRRG</sequence>
<accession>A0A7W5VDV4</accession>
<dbReference type="RefSeq" id="WP_183654735.1">
    <property type="nucleotide sequence ID" value="NZ_BAAAXX010000091.1"/>
</dbReference>